<name>A0ACB5TT90_AMBMO</name>
<accession>A0ACB5TT90</accession>
<organism evidence="1 2">
    <name type="scientific">Ambrosiozyma monospora</name>
    <name type="common">Yeast</name>
    <name type="synonym">Endomycopsis monosporus</name>
    <dbReference type="NCBI Taxonomy" id="43982"/>
    <lineage>
        <taxon>Eukaryota</taxon>
        <taxon>Fungi</taxon>
        <taxon>Dikarya</taxon>
        <taxon>Ascomycota</taxon>
        <taxon>Saccharomycotina</taxon>
        <taxon>Pichiomycetes</taxon>
        <taxon>Pichiales</taxon>
        <taxon>Pichiaceae</taxon>
        <taxon>Ambrosiozyma</taxon>
    </lineage>
</organism>
<proteinExistence type="predicted"/>
<gene>
    <name evidence="1" type="ORF">Amon02_000960500</name>
</gene>
<evidence type="ECO:0000313" key="1">
    <source>
        <dbReference type="EMBL" id="GME94591.1"/>
    </source>
</evidence>
<dbReference type="Proteomes" id="UP001165064">
    <property type="component" value="Unassembled WGS sequence"/>
</dbReference>
<evidence type="ECO:0000313" key="2">
    <source>
        <dbReference type="Proteomes" id="UP001165064"/>
    </source>
</evidence>
<dbReference type="EMBL" id="BSXS01009094">
    <property type="protein sequence ID" value="GME94591.1"/>
    <property type="molecule type" value="Genomic_DNA"/>
</dbReference>
<reference evidence="1" key="1">
    <citation type="submission" date="2023-04" db="EMBL/GenBank/DDBJ databases">
        <title>Ambrosiozyma monospora NBRC 10751.</title>
        <authorList>
            <person name="Ichikawa N."/>
            <person name="Sato H."/>
            <person name="Tonouchi N."/>
        </authorList>
    </citation>
    <scope>NUCLEOTIDE SEQUENCE</scope>
    <source>
        <strain evidence="1">NBRC 10751</strain>
    </source>
</reference>
<keyword evidence="2" id="KW-1185">Reference proteome</keyword>
<protein>
    <submittedName>
        <fullName evidence="1">Unnamed protein product</fullName>
    </submittedName>
</protein>
<sequence>MAFVKRIVQICLGWLNVGTISGMLYLLIELEKSVPELRNLFYNTPMDDILNAKDAVNSDDETEEGDDETKKSVARKIYDPRKRDPKFANADKASMWEINHFINHYHPTVSLYAEALLEGPTGGITVSKPDLGLFSLSHFLDRFVYKNFKKTATTKGSSIMQPLGGLQTGALLVKATGVKDGQELPANTTDWISKKIEDIKPEDKFFYQYFSSKQDKIARSEFDKGMEKKAVDDDDEENASDLDDDTVWNALVKSNPEVEGDEDDFDDELSDLEMEDFSDDDDEEEEANIDVAALGEDDDENDDEDGEGLVRLTTVEDLEGDEDEDEEESGDYQKEKSHSDDESSDDEDVQDLLGDDDAEYDSDDLPSDLEAASDDANSDDEDEEPKAKKSNKRSSDEDGKKSKSKRQKLGSLPTFASADDYAQYLESSDDDDEF</sequence>
<comment type="caution">
    <text evidence="1">The sequence shown here is derived from an EMBL/GenBank/DDBJ whole genome shotgun (WGS) entry which is preliminary data.</text>
</comment>